<dbReference type="GO" id="GO:0009236">
    <property type="term" value="P:cobalamin biosynthetic process"/>
    <property type="evidence" value="ECO:0007669"/>
    <property type="project" value="UniProtKB-UniPathway"/>
</dbReference>
<evidence type="ECO:0000256" key="1">
    <source>
        <dbReference type="ARBA" id="ARBA00004953"/>
    </source>
</evidence>
<sequence>MVSLIVLILGGTQEAAELAKTAINLPNIQVKMSLAGRISQSIISENCRVGGFGGVTGLIKYLQAEKIDLLIDATHPFAAKISENAAIAAGTLGLPRLMLVRRGWEATMGDKWIEVENIQTAAAILPSLAKRVFLTIGRQELTAFTQVENIWFLMRMIEKPSPDIILPKGLLLLDRGPFDQESEKQLLHEYNIDTVVSKNSGGDATYGKIIAARELGVKVVMVKRPMLQEGKRVEDVEAALKWIKEF</sequence>
<protein>
    <submittedName>
        <fullName evidence="4">Cobalt-precorrin-6A reductase</fullName>
        <ecNumber evidence="4">1.3.1.106</ecNumber>
    </submittedName>
</protein>
<dbReference type="Pfam" id="PF02571">
    <property type="entry name" value="CbiJ"/>
    <property type="match status" value="1"/>
</dbReference>
<dbReference type="NCBIfam" id="NF005968">
    <property type="entry name" value="PRK08057.1-2"/>
    <property type="match status" value="1"/>
</dbReference>
<proteinExistence type="predicted"/>
<reference evidence="4" key="1">
    <citation type="submission" date="2020-10" db="EMBL/GenBank/DDBJ databases">
        <authorList>
            <person name="Castelo-Branco R."/>
            <person name="Eusebio N."/>
            <person name="Adriana R."/>
            <person name="Vieira A."/>
            <person name="Brugerolle De Fraissinette N."/>
            <person name="Rezende De Castro R."/>
            <person name="Schneider M.P."/>
            <person name="Vasconcelos V."/>
            <person name="Leao P.N."/>
        </authorList>
    </citation>
    <scope>NUCLEOTIDE SEQUENCE</scope>
    <source>
        <strain evidence="4">LEGE 06105</strain>
    </source>
</reference>
<gene>
    <name evidence="4" type="ORF">IQ247_27075</name>
</gene>
<comment type="pathway">
    <text evidence="1">Cofactor biosynthesis; adenosylcobalamin biosynthesis.</text>
</comment>
<dbReference type="NCBIfam" id="TIGR00715">
    <property type="entry name" value="precor6x_red"/>
    <property type="match status" value="1"/>
</dbReference>
<dbReference type="InterPro" id="IPR003723">
    <property type="entry name" value="Precorrin-6x_reduct"/>
</dbReference>
<comment type="caution">
    <text evidence="4">The sequence shown here is derived from an EMBL/GenBank/DDBJ whole genome shotgun (WGS) entry which is preliminary data.</text>
</comment>
<name>A0A8J7FMY8_9CYAN</name>
<evidence type="ECO:0000256" key="2">
    <source>
        <dbReference type="ARBA" id="ARBA00022573"/>
    </source>
</evidence>
<dbReference type="AlphaFoldDB" id="A0A8J7FMY8"/>
<dbReference type="Proteomes" id="UP000620559">
    <property type="component" value="Unassembled WGS sequence"/>
</dbReference>
<evidence type="ECO:0000313" key="4">
    <source>
        <dbReference type="EMBL" id="MBE9216281.1"/>
    </source>
</evidence>
<dbReference type="GO" id="GO:0016994">
    <property type="term" value="F:precorrin-6A reductase activity"/>
    <property type="evidence" value="ECO:0007669"/>
    <property type="project" value="InterPro"/>
</dbReference>
<organism evidence="4 5">
    <name type="scientific">Plectonema cf. radiosum LEGE 06105</name>
    <dbReference type="NCBI Taxonomy" id="945769"/>
    <lineage>
        <taxon>Bacteria</taxon>
        <taxon>Bacillati</taxon>
        <taxon>Cyanobacteriota</taxon>
        <taxon>Cyanophyceae</taxon>
        <taxon>Oscillatoriophycideae</taxon>
        <taxon>Oscillatoriales</taxon>
        <taxon>Microcoleaceae</taxon>
        <taxon>Plectonema</taxon>
    </lineage>
</organism>
<dbReference type="PANTHER" id="PTHR36925:SF1">
    <property type="entry name" value="COBALT-PRECORRIN-6A REDUCTASE"/>
    <property type="match status" value="1"/>
</dbReference>
<keyword evidence="5" id="KW-1185">Reference proteome</keyword>
<evidence type="ECO:0000313" key="5">
    <source>
        <dbReference type="Proteomes" id="UP000620559"/>
    </source>
</evidence>
<keyword evidence="3 4" id="KW-0560">Oxidoreductase</keyword>
<dbReference type="EC" id="1.3.1.106" evidence="4"/>
<dbReference type="PROSITE" id="PS51014">
    <property type="entry name" value="COBK_CBIJ"/>
    <property type="match status" value="1"/>
</dbReference>
<keyword evidence="2" id="KW-0169">Cobalamin biosynthesis</keyword>
<accession>A0A8J7FMY8</accession>
<dbReference type="EMBL" id="JADEWL010000153">
    <property type="protein sequence ID" value="MBE9216281.1"/>
    <property type="molecule type" value="Genomic_DNA"/>
</dbReference>
<evidence type="ECO:0000256" key="3">
    <source>
        <dbReference type="ARBA" id="ARBA00023002"/>
    </source>
</evidence>
<dbReference type="UniPathway" id="UPA00148"/>
<dbReference type="PANTHER" id="PTHR36925">
    <property type="entry name" value="COBALT-PRECORRIN-6A REDUCTASE"/>
    <property type="match status" value="1"/>
</dbReference>